<proteinExistence type="predicted"/>
<gene>
    <name evidence="1" type="ORF">MoryE10_25130</name>
</gene>
<dbReference type="KEGG" id="moz:MoryE10_25130"/>
<name>A0A8D4VSS4_9GAMM</name>
<dbReference type="RefSeq" id="WP_156302374.1">
    <property type="nucleotide sequence ID" value="NZ_AP019782.1"/>
</dbReference>
<evidence type="ECO:0000313" key="2">
    <source>
        <dbReference type="Proteomes" id="UP000824988"/>
    </source>
</evidence>
<accession>A0A8D4VSS4</accession>
<dbReference type="EMBL" id="AP019782">
    <property type="protein sequence ID" value="BBL71907.1"/>
    <property type="molecule type" value="Genomic_DNA"/>
</dbReference>
<dbReference type="AlphaFoldDB" id="A0A8D4VSS4"/>
<reference evidence="1" key="1">
    <citation type="submission" date="2019-06" db="EMBL/GenBank/DDBJ databases">
        <title>Complete genome sequence of Methylogaea oryzae strain JCM16910.</title>
        <authorList>
            <person name="Asakawa S."/>
        </authorList>
    </citation>
    <scope>NUCLEOTIDE SEQUENCE</scope>
    <source>
        <strain evidence="1">E10</strain>
    </source>
</reference>
<sequence length="79" mass="9037">MIWTYPTPFGQFSIRPSDDGRHDLYIGDELLASYDKPEEAAYDVFTQTSGCYEWDSQTATIEHPADLSEWTQSGRVGER</sequence>
<protein>
    <submittedName>
        <fullName evidence="1">Uncharacterized protein</fullName>
    </submittedName>
</protein>
<evidence type="ECO:0000313" key="1">
    <source>
        <dbReference type="EMBL" id="BBL71907.1"/>
    </source>
</evidence>
<keyword evidence="2" id="KW-1185">Reference proteome</keyword>
<dbReference type="Proteomes" id="UP000824988">
    <property type="component" value="Chromosome"/>
</dbReference>
<organism evidence="1 2">
    <name type="scientific">Methylogaea oryzae</name>
    <dbReference type="NCBI Taxonomy" id="1295382"/>
    <lineage>
        <taxon>Bacteria</taxon>
        <taxon>Pseudomonadati</taxon>
        <taxon>Pseudomonadota</taxon>
        <taxon>Gammaproteobacteria</taxon>
        <taxon>Methylococcales</taxon>
        <taxon>Methylococcaceae</taxon>
        <taxon>Methylogaea</taxon>
    </lineage>
</organism>